<dbReference type="EMBL" id="RZNH01000036">
    <property type="protein sequence ID" value="NOU61546.1"/>
    <property type="molecule type" value="Genomic_DNA"/>
</dbReference>
<dbReference type="Proteomes" id="UP000732105">
    <property type="component" value="Unassembled WGS sequence"/>
</dbReference>
<gene>
    <name evidence="2" type="ORF">ELS83_17220</name>
</gene>
<keyword evidence="1" id="KW-0732">Signal</keyword>
<comment type="caution">
    <text evidence="2">The sequence shown here is derived from an EMBL/GenBank/DDBJ whole genome shotgun (WGS) entry which is preliminary data.</text>
</comment>
<dbReference type="PROSITE" id="PS51257">
    <property type="entry name" value="PROKAR_LIPOPROTEIN"/>
    <property type="match status" value="1"/>
</dbReference>
<evidence type="ECO:0008006" key="4">
    <source>
        <dbReference type="Google" id="ProtNLM"/>
    </source>
</evidence>
<evidence type="ECO:0000313" key="2">
    <source>
        <dbReference type="EMBL" id="NOU61546.1"/>
    </source>
</evidence>
<sequence length="99" mass="11548">MKKNIFAGFLLLSMFASFASCNSKEQKVEVTEKLSFKQIDKEFGIVKPLSTEGQKRVVKRYGSIENYRDALIKQRKKLNKNKGSSYWKVLKKRLENLLQ</sequence>
<keyword evidence="3" id="KW-1185">Reference proteome</keyword>
<proteinExistence type="predicted"/>
<evidence type="ECO:0000313" key="3">
    <source>
        <dbReference type="Proteomes" id="UP000732105"/>
    </source>
</evidence>
<feature type="signal peptide" evidence="1">
    <location>
        <begin position="1"/>
        <end position="19"/>
    </location>
</feature>
<feature type="chain" id="PRO_5046561310" description="Lipoprotein" evidence="1">
    <location>
        <begin position="20"/>
        <end position="99"/>
    </location>
</feature>
<name>A0ABX1X062_9BACT</name>
<reference evidence="2 3" key="1">
    <citation type="submission" date="2018-12" db="EMBL/GenBank/DDBJ databases">
        <title>Marinifilum JC070 sp. nov., a marine bacterium isolated from Yongle Blue Hole in the South China Sea.</title>
        <authorList>
            <person name="Fu T."/>
        </authorList>
    </citation>
    <scope>NUCLEOTIDE SEQUENCE [LARGE SCALE GENOMIC DNA]</scope>
    <source>
        <strain evidence="2 3">JC070</strain>
    </source>
</reference>
<protein>
    <recommendedName>
        <fullName evidence="4">Lipoprotein</fullName>
    </recommendedName>
</protein>
<accession>A0ABX1X062</accession>
<dbReference type="RefSeq" id="WP_171596806.1">
    <property type="nucleotide sequence ID" value="NZ_RZNH01000036.1"/>
</dbReference>
<organism evidence="2 3">
    <name type="scientific">Marinifilum caeruleilacunae</name>
    <dbReference type="NCBI Taxonomy" id="2499076"/>
    <lineage>
        <taxon>Bacteria</taxon>
        <taxon>Pseudomonadati</taxon>
        <taxon>Bacteroidota</taxon>
        <taxon>Bacteroidia</taxon>
        <taxon>Marinilabiliales</taxon>
        <taxon>Marinifilaceae</taxon>
    </lineage>
</organism>
<evidence type="ECO:0000256" key="1">
    <source>
        <dbReference type="SAM" id="SignalP"/>
    </source>
</evidence>